<dbReference type="WBParaSite" id="SSLN_0001264601-mRNA-1">
    <property type="protein sequence ID" value="SSLN_0001264601-mRNA-1"/>
    <property type="gene ID" value="SSLN_0001264601"/>
</dbReference>
<dbReference type="EMBL" id="UYSU01037090">
    <property type="protein sequence ID" value="VDL98574.1"/>
    <property type="molecule type" value="Genomic_DNA"/>
</dbReference>
<keyword evidence="3" id="KW-1185">Reference proteome</keyword>
<dbReference type="AlphaFoldDB" id="A0A183T6U1"/>
<feature type="compositionally biased region" description="Polar residues" evidence="1">
    <location>
        <begin position="22"/>
        <end position="31"/>
    </location>
</feature>
<organism evidence="4">
    <name type="scientific">Schistocephalus solidus</name>
    <name type="common">Tapeworm</name>
    <dbReference type="NCBI Taxonomy" id="70667"/>
    <lineage>
        <taxon>Eukaryota</taxon>
        <taxon>Metazoa</taxon>
        <taxon>Spiralia</taxon>
        <taxon>Lophotrochozoa</taxon>
        <taxon>Platyhelminthes</taxon>
        <taxon>Cestoda</taxon>
        <taxon>Eucestoda</taxon>
        <taxon>Diphyllobothriidea</taxon>
        <taxon>Diphyllobothriidae</taxon>
        <taxon>Schistocephalus</taxon>
    </lineage>
</organism>
<feature type="compositionally biased region" description="Low complexity" evidence="1">
    <location>
        <begin position="112"/>
        <end position="123"/>
    </location>
</feature>
<proteinExistence type="predicted"/>
<feature type="region of interest" description="Disordered" evidence="1">
    <location>
        <begin position="22"/>
        <end position="41"/>
    </location>
</feature>
<protein>
    <submittedName>
        <fullName evidence="2 4">Uncharacterized protein</fullName>
    </submittedName>
</protein>
<reference evidence="4" key="1">
    <citation type="submission" date="2016-06" db="UniProtKB">
        <authorList>
            <consortium name="WormBaseParasite"/>
        </authorList>
    </citation>
    <scope>IDENTIFICATION</scope>
</reference>
<sequence length="140" mass="15785">MLKRANVNMGLTCIRTSMSPWRTCTQSQHNPDPTKEELSPRLAQPLIRQARIHMEVRSQPRLPAWDGSFFRLMTTANVQTPALDQIEHKPSSALPQSTRGLVYRQRMIAKGETPPSSSSSMMTEDLDTQPSPSTTKIRKP</sequence>
<dbReference type="Proteomes" id="UP000275846">
    <property type="component" value="Unassembled WGS sequence"/>
</dbReference>
<evidence type="ECO:0000313" key="3">
    <source>
        <dbReference type="Proteomes" id="UP000275846"/>
    </source>
</evidence>
<feature type="compositionally biased region" description="Polar residues" evidence="1">
    <location>
        <begin position="128"/>
        <end position="140"/>
    </location>
</feature>
<evidence type="ECO:0000256" key="1">
    <source>
        <dbReference type="SAM" id="MobiDB-lite"/>
    </source>
</evidence>
<feature type="region of interest" description="Disordered" evidence="1">
    <location>
        <begin position="107"/>
        <end position="140"/>
    </location>
</feature>
<accession>A0A183T6U1</accession>
<gene>
    <name evidence="2" type="ORF">SSLN_LOCUS12189</name>
</gene>
<reference evidence="2 3" key="2">
    <citation type="submission" date="2018-11" db="EMBL/GenBank/DDBJ databases">
        <authorList>
            <consortium name="Pathogen Informatics"/>
        </authorList>
    </citation>
    <scope>NUCLEOTIDE SEQUENCE [LARGE SCALE GENOMIC DNA]</scope>
    <source>
        <strain evidence="2 3">NST_G2</strain>
    </source>
</reference>
<evidence type="ECO:0000313" key="2">
    <source>
        <dbReference type="EMBL" id="VDL98574.1"/>
    </source>
</evidence>
<evidence type="ECO:0000313" key="4">
    <source>
        <dbReference type="WBParaSite" id="SSLN_0001264601-mRNA-1"/>
    </source>
</evidence>
<name>A0A183T6U1_SCHSO</name>